<keyword evidence="3" id="KW-1185">Reference proteome</keyword>
<accession>A0ABU8H5C2</accession>
<dbReference type="InterPro" id="IPR025962">
    <property type="entry name" value="SdpI/YhfL"/>
</dbReference>
<dbReference type="PIRSF" id="PIRSF038959">
    <property type="entry name" value="SdpI"/>
    <property type="match status" value="1"/>
</dbReference>
<dbReference type="EMBL" id="JBBBDM010000007">
    <property type="protein sequence ID" value="MEI5688171.1"/>
    <property type="molecule type" value="Genomic_DNA"/>
</dbReference>
<dbReference type="PANTHER" id="PTHR37810:SF5">
    <property type="entry name" value="IMMUNITY PROTEIN SDPI"/>
    <property type="match status" value="1"/>
</dbReference>
<dbReference type="Proteomes" id="UP001367771">
    <property type="component" value="Unassembled WGS sequence"/>
</dbReference>
<evidence type="ECO:0000256" key="1">
    <source>
        <dbReference type="SAM" id="Phobius"/>
    </source>
</evidence>
<evidence type="ECO:0000313" key="2">
    <source>
        <dbReference type="EMBL" id="MEI5688171.1"/>
    </source>
</evidence>
<dbReference type="PANTHER" id="PTHR37810">
    <property type="entry name" value="IMMUNITY PROTEIN SDPI"/>
    <property type="match status" value="1"/>
</dbReference>
<keyword evidence="1" id="KW-0812">Transmembrane</keyword>
<keyword evidence="1" id="KW-1133">Transmembrane helix</keyword>
<evidence type="ECO:0000313" key="3">
    <source>
        <dbReference type="Proteomes" id="UP001367771"/>
    </source>
</evidence>
<feature type="transmembrane region" description="Helical" evidence="1">
    <location>
        <begin position="170"/>
        <end position="194"/>
    </location>
</feature>
<feature type="transmembrane region" description="Helical" evidence="1">
    <location>
        <begin position="35"/>
        <end position="53"/>
    </location>
</feature>
<feature type="transmembrane region" description="Helical" evidence="1">
    <location>
        <begin position="99"/>
        <end position="117"/>
    </location>
</feature>
<feature type="transmembrane region" description="Helical" evidence="1">
    <location>
        <begin position="74"/>
        <end position="93"/>
    </location>
</feature>
<protein>
    <submittedName>
        <fullName evidence="2">SdpI family protein</fullName>
    </submittedName>
</protein>
<organism evidence="2 3">
    <name type="scientific">Sphingomonas kyungheensis</name>
    <dbReference type="NCBI Taxonomy" id="1069987"/>
    <lineage>
        <taxon>Bacteria</taxon>
        <taxon>Pseudomonadati</taxon>
        <taxon>Pseudomonadota</taxon>
        <taxon>Alphaproteobacteria</taxon>
        <taxon>Sphingomonadales</taxon>
        <taxon>Sphingomonadaceae</taxon>
        <taxon>Sphingomonas</taxon>
    </lineage>
</organism>
<sequence length="201" mass="21712">MIAATALQRLPTGTSLPVHWNGAGQANGFASADRALFMPVVSAAVISLVMAILPRIEPMQHRLQQSAPLYRTAWAGLLGMMILTEIVIAAPAFGLWLPATLHLAAGGLLLIVLGNALPKSRPGFFVGIRTPWTLTDPENWIATHRLGARTMILGGVMIVMAAVLPIEAGMRQACVIAGIIVAVAPPVIYSWWFWHRRTVRR</sequence>
<proteinExistence type="predicted"/>
<comment type="caution">
    <text evidence="2">The sequence shown here is derived from an EMBL/GenBank/DDBJ whole genome shotgun (WGS) entry which is preliminary data.</text>
</comment>
<dbReference type="Pfam" id="PF13630">
    <property type="entry name" value="SdpI"/>
    <property type="match status" value="1"/>
</dbReference>
<reference evidence="2 3" key="1">
    <citation type="journal article" date="2013" name="Int. J. Syst. Evol. Microbiol.">
        <title>Sphingomonas kyungheensis sp. nov., a bacterium with ginsenoside-converting activity isolated from soil of a ginseng field.</title>
        <authorList>
            <person name="Son H.M."/>
            <person name="Yang J.E."/>
            <person name="Park Y."/>
            <person name="Han C.K."/>
            <person name="Kim S.G."/>
            <person name="Kook M."/>
            <person name="Yi T.H."/>
        </authorList>
    </citation>
    <scope>NUCLEOTIDE SEQUENCE [LARGE SCALE GENOMIC DNA]</scope>
    <source>
        <strain evidence="2 3">LMG 26582</strain>
    </source>
</reference>
<name>A0ABU8H5C2_9SPHN</name>
<gene>
    <name evidence="2" type="ORF">V8201_13860</name>
</gene>
<feature type="transmembrane region" description="Helical" evidence="1">
    <location>
        <begin position="146"/>
        <end position="164"/>
    </location>
</feature>
<keyword evidence="1" id="KW-0472">Membrane</keyword>
<dbReference type="RefSeq" id="WP_336545655.1">
    <property type="nucleotide sequence ID" value="NZ_JBBBDM010000007.1"/>
</dbReference>
<dbReference type="InterPro" id="IPR026272">
    <property type="entry name" value="SdpI"/>
</dbReference>